<dbReference type="AlphaFoldDB" id="A0A517TWK9"/>
<dbReference type="KEGG" id="llh:I41_19400"/>
<accession>A0A517TWK9</accession>
<dbReference type="OrthoDB" id="9814708at2"/>
<dbReference type="GO" id="GO:0016787">
    <property type="term" value="F:hydrolase activity"/>
    <property type="evidence" value="ECO:0007669"/>
    <property type="project" value="InterPro"/>
</dbReference>
<evidence type="ECO:0000256" key="1">
    <source>
        <dbReference type="SAM" id="SignalP"/>
    </source>
</evidence>
<dbReference type="Gene3D" id="2.60.120.560">
    <property type="entry name" value="Exo-inulinase, domain 1"/>
    <property type="match status" value="1"/>
</dbReference>
<evidence type="ECO:0000313" key="3">
    <source>
        <dbReference type="EMBL" id="QDT72757.1"/>
    </source>
</evidence>
<dbReference type="Pfam" id="PF06439">
    <property type="entry name" value="3keto-disac_hyd"/>
    <property type="match status" value="1"/>
</dbReference>
<dbReference type="RefSeq" id="WP_145432294.1">
    <property type="nucleotide sequence ID" value="NZ_CP036339.1"/>
</dbReference>
<keyword evidence="1" id="KW-0732">Signal</keyword>
<evidence type="ECO:0000313" key="4">
    <source>
        <dbReference type="Proteomes" id="UP000317909"/>
    </source>
</evidence>
<gene>
    <name evidence="3" type="ORF">I41_19400</name>
</gene>
<feature type="domain" description="3-keto-alpha-glucoside-1,2-lyase/3-keto-2-hydroxy-glucal hydratase" evidence="2">
    <location>
        <begin position="54"/>
        <end position="247"/>
    </location>
</feature>
<name>A0A517TWK9_9BACT</name>
<sequence precursor="true">MSYRFHNWRRQSACFALLAALVFVATCEQAAFAQETKAERPGRARGRRGEREVGFTPLFKSDGTEIWKAYGKEGWPEGWKLEEGVLHRHAAGGDLMTKQEYGDFDLRFAWKVSPGGNSGVMYRATESSEPAYMTGPEYQVLDDAKHKDGQKKLTSAGSLYALYPPTENVLKPAGEWNRSRIVVEGNHVQHFLNGTKVVDTEIGSDDWNQKLAASKFATWPKFGKNAKGHVVLQDHGDEVWYRNMRIKDSTGKPAGE</sequence>
<reference evidence="3 4" key="1">
    <citation type="submission" date="2019-02" db="EMBL/GenBank/DDBJ databases">
        <title>Deep-cultivation of Planctomycetes and their phenomic and genomic characterization uncovers novel biology.</title>
        <authorList>
            <person name="Wiegand S."/>
            <person name="Jogler M."/>
            <person name="Boedeker C."/>
            <person name="Pinto D."/>
            <person name="Vollmers J."/>
            <person name="Rivas-Marin E."/>
            <person name="Kohn T."/>
            <person name="Peeters S.H."/>
            <person name="Heuer A."/>
            <person name="Rast P."/>
            <person name="Oberbeckmann S."/>
            <person name="Bunk B."/>
            <person name="Jeske O."/>
            <person name="Meyerdierks A."/>
            <person name="Storesund J.E."/>
            <person name="Kallscheuer N."/>
            <person name="Luecker S."/>
            <person name="Lage O.M."/>
            <person name="Pohl T."/>
            <person name="Merkel B.J."/>
            <person name="Hornburger P."/>
            <person name="Mueller R.-W."/>
            <person name="Bruemmer F."/>
            <person name="Labrenz M."/>
            <person name="Spormann A.M."/>
            <person name="Op den Camp H."/>
            <person name="Overmann J."/>
            <person name="Amann R."/>
            <person name="Jetten M.S.M."/>
            <person name="Mascher T."/>
            <person name="Medema M.H."/>
            <person name="Devos D.P."/>
            <person name="Kaster A.-K."/>
            <person name="Ovreas L."/>
            <person name="Rohde M."/>
            <person name="Galperin M.Y."/>
            <person name="Jogler C."/>
        </authorList>
    </citation>
    <scope>NUCLEOTIDE SEQUENCE [LARGE SCALE GENOMIC DNA]</scope>
    <source>
        <strain evidence="3 4">I41</strain>
    </source>
</reference>
<dbReference type="Proteomes" id="UP000317909">
    <property type="component" value="Chromosome"/>
</dbReference>
<keyword evidence="4" id="KW-1185">Reference proteome</keyword>
<organism evidence="3 4">
    <name type="scientific">Lacipirellula limnantheis</name>
    <dbReference type="NCBI Taxonomy" id="2528024"/>
    <lineage>
        <taxon>Bacteria</taxon>
        <taxon>Pseudomonadati</taxon>
        <taxon>Planctomycetota</taxon>
        <taxon>Planctomycetia</taxon>
        <taxon>Pirellulales</taxon>
        <taxon>Lacipirellulaceae</taxon>
        <taxon>Lacipirellula</taxon>
    </lineage>
</organism>
<dbReference type="EMBL" id="CP036339">
    <property type="protein sequence ID" value="QDT72757.1"/>
    <property type="molecule type" value="Genomic_DNA"/>
</dbReference>
<feature type="chain" id="PRO_5021877629" description="3-keto-alpha-glucoside-1,2-lyase/3-keto-2-hydroxy-glucal hydratase domain-containing protein" evidence="1">
    <location>
        <begin position="34"/>
        <end position="256"/>
    </location>
</feature>
<protein>
    <recommendedName>
        <fullName evidence="2">3-keto-alpha-glucoside-1,2-lyase/3-keto-2-hydroxy-glucal hydratase domain-containing protein</fullName>
    </recommendedName>
</protein>
<dbReference type="InterPro" id="IPR010496">
    <property type="entry name" value="AL/BT2_dom"/>
</dbReference>
<evidence type="ECO:0000259" key="2">
    <source>
        <dbReference type="Pfam" id="PF06439"/>
    </source>
</evidence>
<proteinExistence type="predicted"/>
<feature type="signal peptide" evidence="1">
    <location>
        <begin position="1"/>
        <end position="33"/>
    </location>
</feature>